<proteinExistence type="predicted"/>
<dbReference type="PROSITE" id="PS50181">
    <property type="entry name" value="FBOX"/>
    <property type="match status" value="1"/>
</dbReference>
<dbReference type="AlphaFoldDB" id="A0A9W8W4K4"/>
<evidence type="ECO:0000313" key="2">
    <source>
        <dbReference type="EMBL" id="KAJ4310932.1"/>
    </source>
</evidence>
<accession>A0A9W8W4K4</accession>
<sequence>MENQQLTSEPSRPRPVDFTLSDNLPLLPPDWQFLPRPSTAPLPFLGRLPLELFHIIISQLDLASIHALRRANRRAAELLYSHSEYNILITYAWDVIRGALCTDTAKNITCQQLFDKLCTEKCEGCGDFGGYLYLLTWKRVCFVCFSEKKRYFPVPPDLACRKYWISREIVDTLPRMNGVVGIYSPARVASVEPVFVDSGSAFDAGLEVHGSRDAMTDIVIQKEMERVGEYSQRRKPSFDTPEVFLSRCDDRHLEQCGEIRQGRHTKFEYRDDPDQFPVENQDDEHPRMRGLGQLETVVVFNTRF</sequence>
<organism evidence="2 3">
    <name type="scientific">Fusarium piperis</name>
    <dbReference type="NCBI Taxonomy" id="1435070"/>
    <lineage>
        <taxon>Eukaryota</taxon>
        <taxon>Fungi</taxon>
        <taxon>Dikarya</taxon>
        <taxon>Ascomycota</taxon>
        <taxon>Pezizomycotina</taxon>
        <taxon>Sordariomycetes</taxon>
        <taxon>Hypocreomycetidae</taxon>
        <taxon>Hypocreales</taxon>
        <taxon>Nectriaceae</taxon>
        <taxon>Fusarium</taxon>
        <taxon>Fusarium solani species complex</taxon>
    </lineage>
</organism>
<dbReference type="SUPFAM" id="SSF81383">
    <property type="entry name" value="F-box domain"/>
    <property type="match status" value="1"/>
</dbReference>
<dbReference type="EMBL" id="JAPEUR010000352">
    <property type="protein sequence ID" value="KAJ4310932.1"/>
    <property type="molecule type" value="Genomic_DNA"/>
</dbReference>
<dbReference type="InterPro" id="IPR001810">
    <property type="entry name" value="F-box_dom"/>
</dbReference>
<dbReference type="Proteomes" id="UP001140502">
    <property type="component" value="Unassembled WGS sequence"/>
</dbReference>
<keyword evidence="3" id="KW-1185">Reference proteome</keyword>
<name>A0A9W8W4K4_9HYPO</name>
<protein>
    <recommendedName>
        <fullName evidence="1">F-box domain-containing protein</fullName>
    </recommendedName>
</protein>
<evidence type="ECO:0000259" key="1">
    <source>
        <dbReference type="PROSITE" id="PS50181"/>
    </source>
</evidence>
<dbReference type="OrthoDB" id="2687876at2759"/>
<evidence type="ECO:0000313" key="3">
    <source>
        <dbReference type="Proteomes" id="UP001140502"/>
    </source>
</evidence>
<dbReference type="InterPro" id="IPR036047">
    <property type="entry name" value="F-box-like_dom_sf"/>
</dbReference>
<gene>
    <name evidence="2" type="ORF">N0V84_010703</name>
</gene>
<reference evidence="2" key="1">
    <citation type="submission" date="2022-10" db="EMBL/GenBank/DDBJ databases">
        <title>Tapping the CABI collections for fungal endophytes: first genome assemblies for Collariella, Neodidymelliopsis, Ascochyta clinopodiicola, Didymella pomorum, Didymosphaeria variabile, Neocosmospora piperis and Neocucurbitaria cava.</title>
        <authorList>
            <person name="Hill R."/>
        </authorList>
    </citation>
    <scope>NUCLEOTIDE SEQUENCE</scope>
    <source>
        <strain evidence="2">IMI 366586</strain>
    </source>
</reference>
<comment type="caution">
    <text evidence="2">The sequence shown here is derived from an EMBL/GenBank/DDBJ whole genome shotgun (WGS) entry which is preliminary data.</text>
</comment>
<feature type="domain" description="F-box" evidence="1">
    <location>
        <begin position="42"/>
        <end position="88"/>
    </location>
</feature>